<reference evidence="2 3" key="1">
    <citation type="submission" date="2017-05" db="EMBL/GenBank/DDBJ databases">
        <title>Thiocyanate degradation by Thiohalobacter thiocyanaticus FOKN1.</title>
        <authorList>
            <person name="Oshiki M."/>
            <person name="Fukushima T."/>
            <person name="Kawano S."/>
            <person name="Nakagawa J."/>
        </authorList>
    </citation>
    <scope>NUCLEOTIDE SEQUENCE [LARGE SCALE GENOMIC DNA]</scope>
    <source>
        <strain evidence="2 3">FOKN1</strain>
    </source>
</reference>
<dbReference type="EMBL" id="AP018052">
    <property type="protein sequence ID" value="BAZ94405.1"/>
    <property type="molecule type" value="Genomic_DNA"/>
</dbReference>
<dbReference type="KEGG" id="ttc:FOKN1_2025"/>
<sequence>MKVLDLPGAAALNRELLPAYHDQLAAGVERRSHFFAGRYENIYIGRERLPAIEPVLRAACAVTARLHGGVPGDYRAGFWFNDTPPGGRTLPHTHDDDDELVSCVYYVQVPDNAGCLAVEEGGQRLLVRPRAGRMVLFAPDALHWVTPNLSGDSRLSIGINVGRTA</sequence>
<dbReference type="Gene3D" id="2.60.120.620">
    <property type="entry name" value="q2cbj1_9rhob like domain"/>
    <property type="match status" value="1"/>
</dbReference>
<feature type="domain" description="Fe2OG dioxygenase" evidence="1">
    <location>
        <begin position="73"/>
        <end position="165"/>
    </location>
</feature>
<gene>
    <name evidence="2" type="ORF">FOKN1_2025</name>
</gene>
<dbReference type="InterPro" id="IPR005123">
    <property type="entry name" value="Oxoglu/Fe-dep_dioxygenase_dom"/>
</dbReference>
<name>A0A1Z4VSF4_9GAMM</name>
<organism evidence="2 3">
    <name type="scientific">Thiohalobacter thiocyanaticus</name>
    <dbReference type="NCBI Taxonomy" id="585455"/>
    <lineage>
        <taxon>Bacteria</taxon>
        <taxon>Pseudomonadati</taxon>
        <taxon>Pseudomonadota</taxon>
        <taxon>Gammaproteobacteria</taxon>
        <taxon>Thiohalobacterales</taxon>
        <taxon>Thiohalobacteraceae</taxon>
        <taxon>Thiohalobacter</taxon>
    </lineage>
</organism>
<protein>
    <submittedName>
        <fullName evidence="2">Aspartyl/asparaginyl beta-hydroxylase</fullName>
    </submittedName>
</protein>
<dbReference type="InterPro" id="IPR011051">
    <property type="entry name" value="RmlC_Cupin_sf"/>
</dbReference>
<evidence type="ECO:0000313" key="3">
    <source>
        <dbReference type="Proteomes" id="UP000218765"/>
    </source>
</evidence>
<proteinExistence type="predicted"/>
<accession>A0A1Z4VSF4</accession>
<dbReference type="InterPro" id="IPR044862">
    <property type="entry name" value="Pro_4_hyd_alph_FE2OG_OXY"/>
</dbReference>
<evidence type="ECO:0000313" key="2">
    <source>
        <dbReference type="EMBL" id="BAZ94405.1"/>
    </source>
</evidence>
<dbReference type="PROSITE" id="PS51471">
    <property type="entry name" value="FE2OG_OXY"/>
    <property type="match status" value="1"/>
</dbReference>
<dbReference type="Pfam" id="PF13640">
    <property type="entry name" value="2OG-FeII_Oxy_3"/>
    <property type="match status" value="1"/>
</dbReference>
<evidence type="ECO:0000259" key="1">
    <source>
        <dbReference type="PROSITE" id="PS51471"/>
    </source>
</evidence>
<dbReference type="AlphaFoldDB" id="A0A1Z4VSF4"/>
<dbReference type="Proteomes" id="UP000218765">
    <property type="component" value="Chromosome"/>
</dbReference>
<dbReference type="SUPFAM" id="SSF51182">
    <property type="entry name" value="RmlC-like cupins"/>
    <property type="match status" value="1"/>
</dbReference>
<keyword evidence="3" id="KW-1185">Reference proteome</keyword>